<evidence type="ECO:0000313" key="2">
    <source>
        <dbReference type="EMBL" id="MFD0800293.1"/>
    </source>
</evidence>
<sequence>MASDIAVFLSSAARLSVSAAAAQVVRFGADGAQHEASSHYLQADDWLHWDYSIRDERGEARHTCDGTAIRSTLPGRSETRHSPVPDPPSRDDPLHFCSWIAFTQGWFVEMLRPIDLLARVLVTSIRPPDGEGRVRISAEPMGNEPSPYSGFGLPDGRRLDLLLDTRLGCFTEVTVAHQGPAANEGTLSHRLTRLEP</sequence>
<feature type="region of interest" description="Disordered" evidence="1">
    <location>
        <begin position="68"/>
        <end position="90"/>
    </location>
</feature>
<evidence type="ECO:0000256" key="1">
    <source>
        <dbReference type="SAM" id="MobiDB-lite"/>
    </source>
</evidence>
<accession>A0ABW3BC16</accession>
<gene>
    <name evidence="2" type="ORF">ACFQZU_03040</name>
</gene>
<reference evidence="3" key="1">
    <citation type="journal article" date="2019" name="Int. J. Syst. Evol. Microbiol.">
        <title>The Global Catalogue of Microorganisms (GCM) 10K type strain sequencing project: providing services to taxonomists for standard genome sequencing and annotation.</title>
        <authorList>
            <consortium name="The Broad Institute Genomics Platform"/>
            <consortium name="The Broad Institute Genome Sequencing Center for Infectious Disease"/>
            <person name="Wu L."/>
            <person name="Ma J."/>
        </authorList>
    </citation>
    <scope>NUCLEOTIDE SEQUENCE [LARGE SCALE GENOMIC DNA]</scope>
    <source>
        <strain evidence="3">CCUG 63369</strain>
    </source>
</reference>
<dbReference type="Proteomes" id="UP001596956">
    <property type="component" value="Unassembled WGS sequence"/>
</dbReference>
<organism evidence="2 3">
    <name type="scientific">Streptomonospora algeriensis</name>
    <dbReference type="NCBI Taxonomy" id="995084"/>
    <lineage>
        <taxon>Bacteria</taxon>
        <taxon>Bacillati</taxon>
        <taxon>Actinomycetota</taxon>
        <taxon>Actinomycetes</taxon>
        <taxon>Streptosporangiales</taxon>
        <taxon>Nocardiopsidaceae</taxon>
        <taxon>Streptomonospora</taxon>
    </lineage>
</organism>
<dbReference type="EMBL" id="JBHTHR010000038">
    <property type="protein sequence ID" value="MFD0800293.1"/>
    <property type="molecule type" value="Genomic_DNA"/>
</dbReference>
<comment type="caution">
    <text evidence="2">The sequence shown here is derived from an EMBL/GenBank/DDBJ whole genome shotgun (WGS) entry which is preliminary data.</text>
</comment>
<proteinExistence type="predicted"/>
<evidence type="ECO:0000313" key="3">
    <source>
        <dbReference type="Proteomes" id="UP001596956"/>
    </source>
</evidence>
<name>A0ABW3BC16_9ACTN</name>
<feature type="compositionally biased region" description="Basic and acidic residues" evidence="1">
    <location>
        <begin position="77"/>
        <end position="90"/>
    </location>
</feature>
<protein>
    <submittedName>
        <fullName evidence="2">Uncharacterized protein</fullName>
    </submittedName>
</protein>
<keyword evidence="3" id="KW-1185">Reference proteome</keyword>